<dbReference type="SUPFAM" id="SSF57667">
    <property type="entry name" value="beta-beta-alpha zinc fingers"/>
    <property type="match status" value="1"/>
</dbReference>
<protein>
    <submittedName>
        <fullName evidence="7">Zinc finger matrin-type protein 5</fullName>
    </submittedName>
</protein>
<evidence type="ECO:0000256" key="2">
    <source>
        <dbReference type="ARBA" id="ARBA00022723"/>
    </source>
</evidence>
<evidence type="ECO:0000256" key="3">
    <source>
        <dbReference type="ARBA" id="ARBA00022771"/>
    </source>
</evidence>
<feature type="domain" description="Matrin-type" evidence="6">
    <location>
        <begin position="6"/>
        <end position="37"/>
    </location>
</feature>
<keyword evidence="4" id="KW-0862">Zinc</keyword>
<proteinExistence type="predicted"/>
<keyword evidence="5" id="KW-0539">Nucleus</keyword>
<dbReference type="EMBL" id="JBDODL010001045">
    <property type="protein sequence ID" value="MES1921042.1"/>
    <property type="molecule type" value="Genomic_DNA"/>
</dbReference>
<evidence type="ECO:0000313" key="8">
    <source>
        <dbReference type="Proteomes" id="UP001439008"/>
    </source>
</evidence>
<dbReference type="Gene3D" id="3.30.160.60">
    <property type="entry name" value="Classic Zinc Finger"/>
    <property type="match status" value="1"/>
</dbReference>
<organism evidence="7 8">
    <name type="scientific">Bonamia ostreae</name>
    <dbReference type="NCBI Taxonomy" id="126728"/>
    <lineage>
        <taxon>Eukaryota</taxon>
        <taxon>Sar</taxon>
        <taxon>Rhizaria</taxon>
        <taxon>Endomyxa</taxon>
        <taxon>Ascetosporea</taxon>
        <taxon>Haplosporida</taxon>
        <taxon>Bonamia</taxon>
    </lineage>
</organism>
<evidence type="ECO:0000313" key="7">
    <source>
        <dbReference type="EMBL" id="MES1921042.1"/>
    </source>
</evidence>
<sequence>MGTEYYFCDYCYTKFPSTTKNRKQHFSSKNHKERRKKWYNQFLTEQDIKLIEQAFVRPQQCPKNTKNNCDDPYCLFRHGERYSIKEQVRKMWLIRQLQNSPNLAEWKPVLKFGQLPKKFIEFCRNVENEEILAILGRFDIEHFINSFFY</sequence>
<evidence type="ECO:0000259" key="6">
    <source>
        <dbReference type="PROSITE" id="PS50171"/>
    </source>
</evidence>
<keyword evidence="8" id="KW-1185">Reference proteome</keyword>
<gene>
    <name evidence="7" type="primary">ZMAT5</name>
    <name evidence="7" type="ORF">MHBO_002640</name>
</gene>
<name>A0ABV2AN14_9EUKA</name>
<comment type="caution">
    <text evidence="7">The sequence shown here is derived from an EMBL/GenBank/DDBJ whole genome shotgun (WGS) entry which is preliminary data.</text>
</comment>
<comment type="subcellular location">
    <subcellularLocation>
        <location evidence="1">Nucleus</location>
    </subcellularLocation>
</comment>
<evidence type="ECO:0000256" key="1">
    <source>
        <dbReference type="ARBA" id="ARBA00004123"/>
    </source>
</evidence>
<evidence type="ECO:0000256" key="5">
    <source>
        <dbReference type="ARBA" id="ARBA00023242"/>
    </source>
</evidence>
<accession>A0ABV2AN14</accession>
<dbReference type="Proteomes" id="UP001439008">
    <property type="component" value="Unassembled WGS sequence"/>
</dbReference>
<reference evidence="7 8" key="1">
    <citation type="journal article" date="2024" name="BMC Biol.">
        <title>Comparative genomics of Ascetosporea gives new insight into the evolutionary basis for animal parasitism in Rhizaria.</title>
        <authorList>
            <person name="Hiltunen Thoren M."/>
            <person name="Onut-Brannstrom I."/>
            <person name="Alfjorden A."/>
            <person name="Peckova H."/>
            <person name="Swords F."/>
            <person name="Hooper C."/>
            <person name="Holzer A.S."/>
            <person name="Bass D."/>
            <person name="Burki F."/>
        </authorList>
    </citation>
    <scope>NUCLEOTIDE SEQUENCE [LARGE SCALE GENOMIC DNA]</scope>
    <source>
        <strain evidence="7">20-A016</strain>
    </source>
</reference>
<keyword evidence="2" id="KW-0479">Metal-binding</keyword>
<dbReference type="PROSITE" id="PS50171">
    <property type="entry name" value="ZF_MATRIN"/>
    <property type="match status" value="1"/>
</dbReference>
<dbReference type="InterPro" id="IPR036236">
    <property type="entry name" value="Znf_C2H2_sf"/>
</dbReference>
<evidence type="ECO:0000256" key="4">
    <source>
        <dbReference type="ARBA" id="ARBA00022833"/>
    </source>
</evidence>
<keyword evidence="3" id="KW-0863">Zinc-finger</keyword>
<dbReference type="InterPro" id="IPR000690">
    <property type="entry name" value="Matrin/U1-C_Znf_C2H2"/>
</dbReference>